<gene>
    <name evidence="7" type="ORF">UU24_C0008G0018</name>
</gene>
<dbReference type="EMBL" id="LBZW01000008">
    <property type="protein sequence ID" value="KKR79455.1"/>
    <property type="molecule type" value="Genomic_DNA"/>
</dbReference>
<feature type="transmembrane region" description="Helical" evidence="6">
    <location>
        <begin position="109"/>
        <end position="129"/>
    </location>
</feature>
<organism evidence="7 8">
    <name type="scientific">Candidatus Nomurabacteria bacterium GW2011_GWA2_40_9</name>
    <dbReference type="NCBI Taxonomy" id="1618734"/>
    <lineage>
        <taxon>Bacteria</taxon>
        <taxon>Candidatus Nomuraibacteriota</taxon>
    </lineage>
</organism>
<comment type="subcellular location">
    <subcellularLocation>
        <location evidence="1">Membrane</location>
        <topology evidence="1">Multi-pass membrane protein</topology>
    </subcellularLocation>
</comment>
<dbReference type="GO" id="GO:0005886">
    <property type="term" value="C:plasma membrane"/>
    <property type="evidence" value="ECO:0007669"/>
    <property type="project" value="TreeGrafter"/>
</dbReference>
<evidence type="ECO:0000313" key="7">
    <source>
        <dbReference type="EMBL" id="KKR79455.1"/>
    </source>
</evidence>
<feature type="transmembrane region" description="Helical" evidence="6">
    <location>
        <begin position="283"/>
        <end position="304"/>
    </location>
</feature>
<name>A0A0G0W5E1_9BACT</name>
<dbReference type="InterPro" id="IPR000715">
    <property type="entry name" value="Glycosyl_transferase_4"/>
</dbReference>
<comment type="caution">
    <text evidence="7">The sequence shown here is derived from an EMBL/GenBank/DDBJ whole genome shotgun (WGS) entry which is preliminary data.</text>
</comment>
<feature type="transmembrane region" description="Helical" evidence="6">
    <location>
        <begin position="149"/>
        <end position="167"/>
    </location>
</feature>
<dbReference type="GO" id="GO:0044038">
    <property type="term" value="P:cell wall macromolecule biosynthetic process"/>
    <property type="evidence" value="ECO:0007669"/>
    <property type="project" value="TreeGrafter"/>
</dbReference>
<accession>A0A0G0W5E1</accession>
<evidence type="ECO:0000256" key="4">
    <source>
        <dbReference type="ARBA" id="ARBA00022989"/>
    </source>
</evidence>
<reference evidence="7 8" key="1">
    <citation type="journal article" date="2015" name="Nature">
        <title>rRNA introns, odd ribosomes, and small enigmatic genomes across a large radiation of phyla.</title>
        <authorList>
            <person name="Brown C.T."/>
            <person name="Hug L.A."/>
            <person name="Thomas B.C."/>
            <person name="Sharon I."/>
            <person name="Castelle C.J."/>
            <person name="Singh A."/>
            <person name="Wilkins M.J."/>
            <person name="Williams K.H."/>
            <person name="Banfield J.F."/>
        </authorList>
    </citation>
    <scope>NUCLEOTIDE SEQUENCE [LARGE SCALE GENOMIC DNA]</scope>
</reference>
<dbReference type="PANTHER" id="PTHR22926">
    <property type="entry name" value="PHOSPHO-N-ACETYLMURAMOYL-PENTAPEPTIDE-TRANSFERASE"/>
    <property type="match status" value="1"/>
</dbReference>
<feature type="transmembrane region" description="Helical" evidence="6">
    <location>
        <begin position="233"/>
        <end position="250"/>
    </location>
</feature>
<proteinExistence type="predicted"/>
<evidence type="ECO:0000256" key="3">
    <source>
        <dbReference type="ARBA" id="ARBA00022692"/>
    </source>
</evidence>
<evidence type="ECO:0000256" key="5">
    <source>
        <dbReference type="ARBA" id="ARBA00023136"/>
    </source>
</evidence>
<dbReference type="Proteomes" id="UP000034749">
    <property type="component" value="Unassembled WGS sequence"/>
</dbReference>
<keyword evidence="2 7" id="KW-0808">Transferase</keyword>
<dbReference type="GO" id="GO:0071555">
    <property type="term" value="P:cell wall organization"/>
    <property type="evidence" value="ECO:0007669"/>
    <property type="project" value="TreeGrafter"/>
</dbReference>
<keyword evidence="3 6" id="KW-0812">Transmembrane</keyword>
<evidence type="ECO:0000256" key="1">
    <source>
        <dbReference type="ARBA" id="ARBA00004141"/>
    </source>
</evidence>
<protein>
    <submittedName>
        <fullName evidence="7">Phospho-N-acetylmuramoyl-pentapeptide-transferase</fullName>
    </submittedName>
</protein>
<keyword evidence="5 6" id="KW-0472">Membrane</keyword>
<evidence type="ECO:0000256" key="6">
    <source>
        <dbReference type="SAM" id="Phobius"/>
    </source>
</evidence>
<dbReference type="GO" id="GO:0016780">
    <property type="term" value="F:phosphotransferase activity, for other substituted phosphate groups"/>
    <property type="evidence" value="ECO:0007669"/>
    <property type="project" value="InterPro"/>
</dbReference>
<feature type="transmembrane region" description="Helical" evidence="6">
    <location>
        <begin position="65"/>
        <end position="89"/>
    </location>
</feature>
<dbReference type="PANTHER" id="PTHR22926:SF5">
    <property type="entry name" value="PHOSPHO-N-ACETYLMURAMOYL-PENTAPEPTIDE-TRANSFERASE HOMOLOG"/>
    <property type="match status" value="1"/>
</dbReference>
<dbReference type="AlphaFoldDB" id="A0A0G0W5E1"/>
<evidence type="ECO:0000256" key="2">
    <source>
        <dbReference type="ARBA" id="ARBA00022679"/>
    </source>
</evidence>
<sequence>MNYMLLDLFKIFVPTTLAFFLGIFFTPFATHFFYKYKMWKKKPRNEINTSPEFKSIHSQKEKNEISVPCVGGIIIWVSVLLTIFLIYILSILFPESIFVKLNFFSRSQTLIPIAIFILGSFFGLIDDILEINGKSHITRHSVWYTRSKIFTIIILGLLSGLWFYYKLGMSGVHIPFDGTLYLGILFIPFVIFIMFATFSSGVIDGIDGLSGGVLASIFTAYSVIAFTNNQIDLATLCGAITGAILAFLWFNIPPARFYMGETGMMPLTITLATVAFLTDSVLLLPVIAFVLTATSFSSSAQILSKKLFGKRIFKVAPLHHHFEAIGWPSYKVTMRFWVLSIVFAIIGVILFVIS</sequence>
<feature type="transmembrane region" description="Helical" evidence="6">
    <location>
        <begin position="12"/>
        <end position="34"/>
    </location>
</feature>
<feature type="transmembrane region" description="Helical" evidence="6">
    <location>
        <begin position="179"/>
        <end position="197"/>
    </location>
</feature>
<evidence type="ECO:0000313" key="8">
    <source>
        <dbReference type="Proteomes" id="UP000034749"/>
    </source>
</evidence>
<dbReference type="Pfam" id="PF00953">
    <property type="entry name" value="Glycos_transf_4"/>
    <property type="match status" value="1"/>
</dbReference>
<keyword evidence="4 6" id="KW-1133">Transmembrane helix</keyword>
<feature type="transmembrane region" description="Helical" evidence="6">
    <location>
        <begin position="209"/>
        <end position="227"/>
    </location>
</feature>
<feature type="transmembrane region" description="Helical" evidence="6">
    <location>
        <begin position="336"/>
        <end position="353"/>
    </location>
</feature>